<dbReference type="RefSeq" id="WP_279534634.1">
    <property type="nucleotide sequence ID" value="NZ_CP104579.1"/>
</dbReference>
<evidence type="ECO:0000313" key="2">
    <source>
        <dbReference type="Proteomes" id="UP001161697"/>
    </source>
</evidence>
<name>A0AA42TY53_ECTOL</name>
<dbReference type="Proteomes" id="UP001161697">
    <property type="component" value="Unassembled WGS sequence"/>
</dbReference>
<dbReference type="Pfam" id="PF17212">
    <property type="entry name" value="Tube"/>
    <property type="match status" value="1"/>
</dbReference>
<evidence type="ECO:0008006" key="3">
    <source>
        <dbReference type="Google" id="ProtNLM"/>
    </source>
</evidence>
<sequence>MARSYEANLETSDELAAVNEMLSAIGESPVNTIEGDSNADVANCRRILNAVNTEVQSMGWTFNIEEDAILTPDVFSKLIIWLPDYLSVKAPSGTTVYVNRGGYLYDRNAKTDEFTQPVTVSLIRLKGFEEMPTQFRTYIIAKAARRFNIRFFGAAEIEASLQLEEQDAWARVQEFELEYGAFNMLDGDAWVAGRLTR</sequence>
<protein>
    <recommendedName>
        <fullName evidence="3">Tail tubular protein A</fullName>
    </recommendedName>
</protein>
<accession>A0AA42TY53</accession>
<dbReference type="EMBL" id="JAOCJE010000001">
    <property type="protein sequence ID" value="MDH1340561.1"/>
    <property type="molecule type" value="Genomic_DNA"/>
</dbReference>
<gene>
    <name evidence="1" type="ORF">N5J11_15265</name>
</gene>
<reference evidence="1" key="1">
    <citation type="submission" date="2022-09" db="EMBL/GenBank/DDBJ databases">
        <title>Intensive care unit water sources are persistently colonized with multi-drug resistant bacteria and are the site of extensive horizontal gene transfer of antibiotic resistance genes.</title>
        <authorList>
            <person name="Diorio-Toth L."/>
        </authorList>
    </citation>
    <scope>NUCLEOTIDE SEQUENCE</scope>
    <source>
        <strain evidence="1">GD03704</strain>
    </source>
</reference>
<dbReference type="InterPro" id="IPR033767">
    <property type="entry name" value="Tail_Gp11"/>
</dbReference>
<evidence type="ECO:0000313" key="1">
    <source>
        <dbReference type="EMBL" id="MDH1340561.1"/>
    </source>
</evidence>
<proteinExistence type="predicted"/>
<organism evidence="1 2">
    <name type="scientific">Ectopseudomonas oleovorans</name>
    <name type="common">Pseudomonas oleovorans</name>
    <dbReference type="NCBI Taxonomy" id="301"/>
    <lineage>
        <taxon>Bacteria</taxon>
        <taxon>Pseudomonadati</taxon>
        <taxon>Pseudomonadota</taxon>
        <taxon>Gammaproteobacteria</taxon>
        <taxon>Pseudomonadales</taxon>
        <taxon>Pseudomonadaceae</taxon>
        <taxon>Ectopseudomonas</taxon>
    </lineage>
</organism>
<dbReference type="AlphaFoldDB" id="A0AA42TY53"/>
<comment type="caution">
    <text evidence="1">The sequence shown here is derived from an EMBL/GenBank/DDBJ whole genome shotgun (WGS) entry which is preliminary data.</text>
</comment>